<feature type="domain" description="ABC3 transporter permease C-terminal" evidence="8">
    <location>
        <begin position="320"/>
        <end position="440"/>
    </location>
</feature>
<dbReference type="Proteomes" id="UP000198816">
    <property type="component" value="Unassembled WGS sequence"/>
</dbReference>
<keyword evidence="10" id="KW-1185">Reference proteome</keyword>
<dbReference type="EMBL" id="FNNZ01000017">
    <property type="protein sequence ID" value="SDX20249.1"/>
    <property type="molecule type" value="Genomic_DNA"/>
</dbReference>
<dbReference type="GO" id="GO:0044874">
    <property type="term" value="P:lipoprotein localization to outer membrane"/>
    <property type="evidence" value="ECO:0007669"/>
    <property type="project" value="TreeGrafter"/>
</dbReference>
<feature type="transmembrane region" description="Helical" evidence="7">
    <location>
        <begin position="404"/>
        <end position="427"/>
    </location>
</feature>
<evidence type="ECO:0000256" key="2">
    <source>
        <dbReference type="ARBA" id="ARBA00005236"/>
    </source>
</evidence>
<dbReference type="GO" id="GO:0098797">
    <property type="term" value="C:plasma membrane protein complex"/>
    <property type="evidence" value="ECO:0007669"/>
    <property type="project" value="TreeGrafter"/>
</dbReference>
<name>A0A1H2ZU91_THIRO</name>
<dbReference type="AlphaFoldDB" id="A0A1H2ZU91"/>
<dbReference type="InterPro" id="IPR051447">
    <property type="entry name" value="Lipoprotein-release_system"/>
</dbReference>
<evidence type="ECO:0000313" key="10">
    <source>
        <dbReference type="Proteomes" id="UP000198816"/>
    </source>
</evidence>
<dbReference type="PANTHER" id="PTHR30489:SF0">
    <property type="entry name" value="LIPOPROTEIN-RELEASING SYSTEM TRANSMEMBRANE PROTEIN LOLE"/>
    <property type="match status" value="1"/>
</dbReference>
<gene>
    <name evidence="9" type="ORF">SAMN05421783_1174</name>
</gene>
<dbReference type="PANTHER" id="PTHR30489">
    <property type="entry name" value="LIPOPROTEIN-RELEASING SYSTEM TRANSMEMBRANE PROTEIN LOLE"/>
    <property type="match status" value="1"/>
</dbReference>
<dbReference type="STRING" id="1058.SAMN05421783_1174"/>
<evidence type="ECO:0000256" key="3">
    <source>
        <dbReference type="ARBA" id="ARBA00022475"/>
    </source>
</evidence>
<evidence type="ECO:0000256" key="5">
    <source>
        <dbReference type="ARBA" id="ARBA00022989"/>
    </source>
</evidence>
<dbReference type="InterPro" id="IPR003838">
    <property type="entry name" value="ABC3_permease_C"/>
</dbReference>
<keyword evidence="3" id="KW-1003">Cell membrane</keyword>
<organism evidence="9 10">
    <name type="scientific">Thiocapsa roseopersicina</name>
    <dbReference type="NCBI Taxonomy" id="1058"/>
    <lineage>
        <taxon>Bacteria</taxon>
        <taxon>Pseudomonadati</taxon>
        <taxon>Pseudomonadota</taxon>
        <taxon>Gammaproteobacteria</taxon>
        <taxon>Chromatiales</taxon>
        <taxon>Chromatiaceae</taxon>
        <taxon>Thiocapsa</taxon>
    </lineage>
</organism>
<reference evidence="10" key="1">
    <citation type="submission" date="2016-10" db="EMBL/GenBank/DDBJ databases">
        <authorList>
            <person name="Varghese N."/>
            <person name="Submissions S."/>
        </authorList>
    </citation>
    <scope>NUCLEOTIDE SEQUENCE [LARGE SCALE GENOMIC DNA]</scope>
    <source>
        <strain evidence="10">DSM 217</strain>
    </source>
</reference>
<keyword evidence="4 7" id="KW-0812">Transmembrane</keyword>
<keyword evidence="6 7" id="KW-0472">Membrane</keyword>
<accession>A0A1H2ZU91</accession>
<comment type="similarity">
    <text evidence="2">Belongs to the ABC-4 integral membrane protein family. LolC/E subfamily.</text>
</comment>
<evidence type="ECO:0000259" key="8">
    <source>
        <dbReference type="Pfam" id="PF02687"/>
    </source>
</evidence>
<sequence>MNGRDRSGRGLATAFTEPRASFGPAAAEVWALAWKDLRHDRHTTLVFVLTVAAILAPLLLLLGLKNGVVETLRETLLRDPRNLEVVIYGSARLDRDWLAEIAARPDVAFLIPKTRTINASVDLLDPAKRLLPAVEVIPTALGDPLLPPGTALPSHPGEVLVTATLARRLGLMSAEPGPGAPASGAEEGVPTRSDPAALVAVVKRTRDGVSEHLRLPLSVIGIVPEARFARDALFTSLDLLVAAEDYRDGTLDLPPDGAVPNGYAERQTRFANARLYATGLDQVGPLAAAVSAEGIEVRTQAERIASVQAVDRTLSFLFRVIALIGGAGCALALGGALWVGVERKRRQLALLRLFGFGPGAVAALPVIQGSLIAGLGLLFAGVGYLAGAHAFDAVMGENLAGGGYLTRLGIADLGVAAALVMLVALVASTAGAIRAGRVSPAEGLREAIR</sequence>
<evidence type="ECO:0000256" key="7">
    <source>
        <dbReference type="SAM" id="Phobius"/>
    </source>
</evidence>
<feature type="transmembrane region" description="Helical" evidence="7">
    <location>
        <begin position="353"/>
        <end position="384"/>
    </location>
</feature>
<evidence type="ECO:0000256" key="1">
    <source>
        <dbReference type="ARBA" id="ARBA00004651"/>
    </source>
</evidence>
<proteinExistence type="inferred from homology"/>
<feature type="transmembrane region" description="Helical" evidence="7">
    <location>
        <begin position="316"/>
        <end position="341"/>
    </location>
</feature>
<protein>
    <submittedName>
        <fullName evidence="9">Putative ABC transport system permease protein</fullName>
    </submittedName>
</protein>
<evidence type="ECO:0000313" key="9">
    <source>
        <dbReference type="EMBL" id="SDX20249.1"/>
    </source>
</evidence>
<evidence type="ECO:0000256" key="4">
    <source>
        <dbReference type="ARBA" id="ARBA00022692"/>
    </source>
</evidence>
<dbReference type="RefSeq" id="WP_245731928.1">
    <property type="nucleotide sequence ID" value="NZ_FNNZ01000017.1"/>
</dbReference>
<feature type="transmembrane region" description="Helical" evidence="7">
    <location>
        <begin position="45"/>
        <end position="64"/>
    </location>
</feature>
<keyword evidence="5 7" id="KW-1133">Transmembrane helix</keyword>
<evidence type="ECO:0000256" key="6">
    <source>
        <dbReference type="ARBA" id="ARBA00023136"/>
    </source>
</evidence>
<comment type="subcellular location">
    <subcellularLocation>
        <location evidence="1">Cell membrane</location>
        <topology evidence="1">Multi-pass membrane protein</topology>
    </subcellularLocation>
</comment>
<dbReference type="Pfam" id="PF02687">
    <property type="entry name" value="FtsX"/>
    <property type="match status" value="1"/>
</dbReference>